<feature type="domain" description="C2H2-type" evidence="2">
    <location>
        <begin position="355"/>
        <end position="385"/>
    </location>
</feature>
<feature type="compositionally biased region" description="Acidic residues" evidence="1">
    <location>
        <begin position="486"/>
        <end position="497"/>
    </location>
</feature>
<feature type="compositionally biased region" description="Low complexity" evidence="1">
    <location>
        <begin position="267"/>
        <end position="277"/>
    </location>
</feature>
<feature type="region of interest" description="Disordered" evidence="1">
    <location>
        <begin position="197"/>
        <end position="294"/>
    </location>
</feature>
<dbReference type="InterPro" id="IPR036236">
    <property type="entry name" value="Znf_C2H2_sf"/>
</dbReference>
<feature type="compositionally biased region" description="Polar residues" evidence="1">
    <location>
        <begin position="505"/>
        <end position="523"/>
    </location>
</feature>
<feature type="region of interest" description="Disordered" evidence="1">
    <location>
        <begin position="474"/>
        <end position="552"/>
    </location>
</feature>
<gene>
    <name evidence="3" type="ORF">KCU76_g16783</name>
</gene>
<evidence type="ECO:0000259" key="2">
    <source>
        <dbReference type="SMART" id="SM00355"/>
    </source>
</evidence>
<protein>
    <recommendedName>
        <fullName evidence="2">C2H2-type domain-containing protein</fullName>
    </recommendedName>
</protein>
<organism evidence="3 4">
    <name type="scientific">Aureobasidium melanogenum</name>
    <name type="common">Aureobasidium pullulans var. melanogenum</name>
    <dbReference type="NCBI Taxonomy" id="46634"/>
    <lineage>
        <taxon>Eukaryota</taxon>
        <taxon>Fungi</taxon>
        <taxon>Dikarya</taxon>
        <taxon>Ascomycota</taxon>
        <taxon>Pezizomycotina</taxon>
        <taxon>Dothideomycetes</taxon>
        <taxon>Dothideomycetidae</taxon>
        <taxon>Dothideales</taxon>
        <taxon>Saccotheciaceae</taxon>
        <taxon>Aureobasidium</taxon>
    </lineage>
</organism>
<dbReference type="AlphaFoldDB" id="A0A9P8J098"/>
<feature type="domain" description="C2H2-type" evidence="2">
    <location>
        <begin position="296"/>
        <end position="317"/>
    </location>
</feature>
<name>A0A9P8J098_AURME</name>
<accession>A0A9P8J098</accession>
<dbReference type="OrthoDB" id="6077919at2759"/>
<feature type="compositionally biased region" description="Polar residues" evidence="1">
    <location>
        <begin position="235"/>
        <end position="266"/>
    </location>
</feature>
<dbReference type="EMBL" id="JAHFXF010001241">
    <property type="protein sequence ID" value="KAG9672005.1"/>
    <property type="molecule type" value="Genomic_DNA"/>
</dbReference>
<dbReference type="SMART" id="SM00355">
    <property type="entry name" value="ZnF_C2H2"/>
    <property type="match status" value="4"/>
</dbReference>
<dbReference type="Proteomes" id="UP000779574">
    <property type="component" value="Unassembled WGS sequence"/>
</dbReference>
<evidence type="ECO:0000256" key="1">
    <source>
        <dbReference type="SAM" id="MobiDB-lite"/>
    </source>
</evidence>
<feature type="non-terminal residue" evidence="3">
    <location>
        <position position="1"/>
    </location>
</feature>
<dbReference type="InterPro" id="IPR013087">
    <property type="entry name" value="Znf_C2H2_type"/>
</dbReference>
<dbReference type="SUPFAM" id="SSF57667">
    <property type="entry name" value="beta-beta-alpha zinc fingers"/>
    <property type="match status" value="1"/>
</dbReference>
<evidence type="ECO:0000313" key="3">
    <source>
        <dbReference type="EMBL" id="KAG9672005.1"/>
    </source>
</evidence>
<evidence type="ECO:0000313" key="4">
    <source>
        <dbReference type="Proteomes" id="UP000779574"/>
    </source>
</evidence>
<reference evidence="3" key="2">
    <citation type="submission" date="2021-08" db="EMBL/GenBank/DDBJ databases">
        <authorList>
            <person name="Gostincar C."/>
            <person name="Sun X."/>
            <person name="Song Z."/>
            <person name="Gunde-Cimerman N."/>
        </authorList>
    </citation>
    <scope>NUCLEOTIDE SEQUENCE</scope>
    <source>
        <strain evidence="3">EXF-9911</strain>
    </source>
</reference>
<feature type="domain" description="C2H2-type" evidence="2">
    <location>
        <begin position="323"/>
        <end position="350"/>
    </location>
</feature>
<comment type="caution">
    <text evidence="3">The sequence shown here is derived from an EMBL/GenBank/DDBJ whole genome shotgun (WGS) entry which is preliminary data.</text>
</comment>
<sequence>ILLTSRGTSSLTSDCWYTQFSVQASNDMLAFSPCPINMATTQEEQYSMYAFSGLPTHTSTYQAVQFPLQQPNSNFNSYSLEQSTVTEAPSNYILESHNSSRYTKHSVQLSTPLYSPTNTATNYFDLRPNRSVKSESAASMLSSSRGSPLIGLESSSSWTPVGSSVFHQNQYDHQVLLNDTFNYAALSLPEKPGCVDPTLIQPLSPTPPTTTQMHSDSKHLFPHPPSPTPSSVHSNKSSGVLRTSSIRSNRPTSPYIPSQSWNPYPVSSSRRQSISSAHSHHSRHSHSSLDSEENKGVCPIASCGRHIKDLKAHLLTHKNERPEKCPITSCEYHIKGFARKYDKNRHTLTHYKGTMVCGFCPGSGSSSEKSFNRADVFKRHLTSVHGVEQTAPNARRRSGGSSSSKSALNKIGITGMCSTCGVAFANVQDFYEHLDDCVLRVIQQGDPCEAINERILSSMIDDKAVRDTLERHSLSNASNLTGPPVFDDDDEDDDDEERYIKDETSSPVLANSNNRDATRQGMTYSKGGVSIHSGTKNNKRRKDYPPSWNAPPEKMKMKKRVLCVFDGPRRLWKDDLMLGIENQVREPLSGKNWVTSLDVQTLRRAEGILEATDEEKGSWLDEQGNPFLLATTV</sequence>
<proteinExistence type="predicted"/>
<dbReference type="Gene3D" id="3.30.160.60">
    <property type="entry name" value="Classic Zinc Finger"/>
    <property type="match status" value="1"/>
</dbReference>
<feature type="non-terminal residue" evidence="3">
    <location>
        <position position="633"/>
    </location>
</feature>
<feature type="domain" description="C2H2-type" evidence="2">
    <location>
        <begin position="415"/>
        <end position="435"/>
    </location>
</feature>
<reference evidence="3" key="1">
    <citation type="journal article" date="2021" name="J Fungi (Basel)">
        <title>Virulence traits and population genomics of the black yeast Aureobasidium melanogenum.</title>
        <authorList>
            <person name="Cernosa A."/>
            <person name="Sun X."/>
            <person name="Gostincar C."/>
            <person name="Fang C."/>
            <person name="Gunde-Cimerman N."/>
            <person name="Song Z."/>
        </authorList>
    </citation>
    <scope>NUCLEOTIDE SEQUENCE</scope>
    <source>
        <strain evidence="3">EXF-9911</strain>
    </source>
</reference>